<evidence type="ECO:0000259" key="12">
    <source>
        <dbReference type="Pfam" id="PF03315"/>
    </source>
</evidence>
<feature type="domain" description="Serine dehydratase beta chain" evidence="12">
    <location>
        <begin position="7"/>
        <end position="85"/>
    </location>
</feature>
<comment type="pathway">
    <text evidence="2 11">Carbohydrate biosynthesis; gluconeogenesis.</text>
</comment>
<comment type="catalytic activity">
    <reaction evidence="10 11">
        <text>L-serine = pyruvate + NH4(+)</text>
        <dbReference type="Rhea" id="RHEA:19169"/>
        <dbReference type="ChEBI" id="CHEBI:15361"/>
        <dbReference type="ChEBI" id="CHEBI:28938"/>
        <dbReference type="ChEBI" id="CHEBI:33384"/>
        <dbReference type="EC" id="4.3.1.17"/>
    </reaction>
</comment>
<evidence type="ECO:0000256" key="3">
    <source>
        <dbReference type="ARBA" id="ARBA00008636"/>
    </source>
</evidence>
<evidence type="ECO:0000256" key="2">
    <source>
        <dbReference type="ARBA" id="ARBA00004742"/>
    </source>
</evidence>
<evidence type="ECO:0000256" key="7">
    <source>
        <dbReference type="ARBA" id="ARBA00023004"/>
    </source>
</evidence>
<comment type="caution">
    <text evidence="13">The sequence shown here is derived from an EMBL/GenBank/DDBJ whole genome shotgun (WGS) entry which is preliminary data.</text>
</comment>
<keyword evidence="14" id="KW-1185">Reference proteome</keyword>
<dbReference type="Gene3D" id="3.30.1330.90">
    <property type="entry name" value="D-3-phosphoglycerate dehydrogenase, domain 3"/>
    <property type="match status" value="1"/>
</dbReference>
<accession>A0ABV4DMT4</accession>
<keyword evidence="4 11" id="KW-0312">Gluconeogenesis</keyword>
<proteinExistence type="inferred from homology"/>
<evidence type="ECO:0000256" key="10">
    <source>
        <dbReference type="ARBA" id="ARBA00049406"/>
    </source>
</evidence>
<evidence type="ECO:0000313" key="13">
    <source>
        <dbReference type="EMBL" id="MEY8661796.1"/>
    </source>
</evidence>
<dbReference type="InterPro" id="IPR004643">
    <property type="entry name" value="Fe-S_L-Ser_bsu"/>
</dbReference>
<evidence type="ECO:0000256" key="4">
    <source>
        <dbReference type="ARBA" id="ARBA00022432"/>
    </source>
</evidence>
<evidence type="ECO:0000256" key="6">
    <source>
        <dbReference type="ARBA" id="ARBA00022723"/>
    </source>
</evidence>
<reference evidence="13 14" key="1">
    <citation type="submission" date="2024-03" db="EMBL/GenBank/DDBJ databases">
        <title>Mouse gut bacterial collection (mGBC) of GemPharmatech.</title>
        <authorList>
            <person name="He Y."/>
            <person name="Dong L."/>
            <person name="Wu D."/>
            <person name="Gao X."/>
            <person name="Lin Z."/>
        </authorList>
    </citation>
    <scope>NUCLEOTIDE SEQUENCE [LARGE SCALE GENOMIC DNA]</scope>
    <source>
        <strain evidence="13 14">15-30</strain>
    </source>
</reference>
<dbReference type="PIRSF" id="PIRSF036692">
    <property type="entry name" value="SDH_B"/>
    <property type="match status" value="1"/>
</dbReference>
<evidence type="ECO:0000256" key="9">
    <source>
        <dbReference type="ARBA" id="ARBA00023239"/>
    </source>
</evidence>
<gene>
    <name evidence="13" type="ORF">AALT52_02650</name>
</gene>
<dbReference type="Pfam" id="PF03315">
    <property type="entry name" value="SDH_beta"/>
    <property type="match status" value="1"/>
</dbReference>
<evidence type="ECO:0000256" key="5">
    <source>
        <dbReference type="ARBA" id="ARBA00022485"/>
    </source>
</evidence>
<evidence type="ECO:0000256" key="11">
    <source>
        <dbReference type="PIRNR" id="PIRNR036692"/>
    </source>
</evidence>
<dbReference type="Proteomes" id="UP001565236">
    <property type="component" value="Unassembled WGS sequence"/>
</dbReference>
<dbReference type="RefSeq" id="WP_369940937.1">
    <property type="nucleotide sequence ID" value="NZ_JBCLUF010000006.1"/>
</dbReference>
<dbReference type="InterPro" id="IPR005131">
    <property type="entry name" value="Ser_deHydtase_bsu"/>
</dbReference>
<comment type="similarity">
    <text evidence="3 11">Belongs to the iron-sulfur dependent L-serine dehydratase family.</text>
</comment>
<dbReference type="PANTHER" id="PTHR30182:SF12">
    <property type="entry name" value="L-SERINE DEHYDRATASE, BETA CHAIN-RELATED"/>
    <property type="match status" value="1"/>
</dbReference>
<dbReference type="EMBL" id="JBCLUF010000006">
    <property type="protein sequence ID" value="MEY8661796.1"/>
    <property type="molecule type" value="Genomic_DNA"/>
</dbReference>
<dbReference type="InterPro" id="IPR051318">
    <property type="entry name" value="Fe-S_L-Ser"/>
</dbReference>
<dbReference type="InterPro" id="IPR029009">
    <property type="entry name" value="ASB_dom_sf"/>
</dbReference>
<evidence type="ECO:0000256" key="8">
    <source>
        <dbReference type="ARBA" id="ARBA00023014"/>
    </source>
</evidence>
<comment type="cofactor">
    <cofactor evidence="1">
        <name>[4Fe-4S] cluster</name>
        <dbReference type="ChEBI" id="CHEBI:49883"/>
    </cofactor>
</comment>
<dbReference type="SUPFAM" id="SSF143548">
    <property type="entry name" value="Serine metabolism enzymes domain"/>
    <property type="match status" value="1"/>
</dbReference>
<keyword evidence="6 11" id="KW-0479">Metal-binding</keyword>
<name>A0ABV4DMT4_9LACO</name>
<organism evidence="13 14">
    <name type="scientific">Ligilactobacillus faecis</name>
    <dbReference type="NCBI Taxonomy" id="762833"/>
    <lineage>
        <taxon>Bacteria</taxon>
        <taxon>Bacillati</taxon>
        <taxon>Bacillota</taxon>
        <taxon>Bacilli</taxon>
        <taxon>Lactobacillales</taxon>
        <taxon>Lactobacillaceae</taxon>
        <taxon>Ligilactobacillus</taxon>
    </lineage>
</organism>
<dbReference type="PANTHER" id="PTHR30182">
    <property type="entry name" value="L-SERINE DEHYDRATASE"/>
    <property type="match status" value="1"/>
</dbReference>
<evidence type="ECO:0000256" key="1">
    <source>
        <dbReference type="ARBA" id="ARBA00001966"/>
    </source>
</evidence>
<sequence>MSENYKSVFDIIGPVMVGPSSSHTAGAVMIGQVAHKLFLAPLKKITVAYYESFAQTHQGHGTDYAIVAGILGMQTDDLRVPNAVELARDQGIEVIFKEMPGNSPIKHPNTAIITLENEFKKITVAGCSIGGGTIEIRKLEIDGQTFTPLGPLPIMLCWGVKDIPKSIKKSLDQGNVKIRKAVAPVKLKEDYLCEFDLDKIPHQNILEQIKAVSKNLICL</sequence>
<keyword evidence="9 11" id="KW-0456">Lyase</keyword>
<keyword evidence="5 11" id="KW-0004">4Fe-4S</keyword>
<evidence type="ECO:0000313" key="14">
    <source>
        <dbReference type="Proteomes" id="UP001565236"/>
    </source>
</evidence>
<keyword evidence="7 11" id="KW-0408">Iron</keyword>
<protein>
    <recommendedName>
        <fullName evidence="11">L-serine deaminase</fullName>
    </recommendedName>
</protein>
<keyword evidence="8 11" id="KW-0411">Iron-sulfur</keyword>